<accession>A0A6L2MZU1</accession>
<evidence type="ECO:0000256" key="2">
    <source>
        <dbReference type="SAM" id="MobiDB-lite"/>
    </source>
</evidence>
<proteinExistence type="predicted"/>
<evidence type="ECO:0000256" key="1">
    <source>
        <dbReference type="SAM" id="Coils"/>
    </source>
</evidence>
<reference evidence="3" key="1">
    <citation type="journal article" date="2019" name="Sci. Rep.">
        <title>Draft genome of Tanacetum cinerariifolium, the natural source of mosquito coil.</title>
        <authorList>
            <person name="Yamashiro T."/>
            <person name="Shiraishi A."/>
            <person name="Satake H."/>
            <person name="Nakayama K."/>
        </authorList>
    </citation>
    <scope>NUCLEOTIDE SEQUENCE</scope>
</reference>
<comment type="caution">
    <text evidence="3">The sequence shown here is derived from an EMBL/GenBank/DDBJ whole genome shotgun (WGS) entry which is preliminary data.</text>
</comment>
<evidence type="ECO:0000313" key="3">
    <source>
        <dbReference type="EMBL" id="GEU79481.1"/>
    </source>
</evidence>
<sequence length="255" mass="28942">MERIDKELYGDFNVCLTYAEQDDGDEEDADMTYVAQVQVEQTQEQTTSIQEESGPEMASVHGQYVSTKIEVASMLDINVQQDVPRTSQLLTILVFVIPEHTIFNPSEIVTTAPEITITSLLSSLFPNLHQSIPIPTRINTEATTSTPFVLESKTLNAIHLRLSDLEKEVKKLKNIHHSLEFLSKIKFEFLNAAKSTLEQVWMMFFISPKHKALYHALMESILEDEDARDEDVADKLKKRKPDDDDKDEGPSARSD</sequence>
<feature type="coiled-coil region" evidence="1">
    <location>
        <begin position="155"/>
        <end position="182"/>
    </location>
</feature>
<dbReference type="EMBL" id="BKCJ010007881">
    <property type="protein sequence ID" value="GEU79481.1"/>
    <property type="molecule type" value="Genomic_DNA"/>
</dbReference>
<name>A0A6L2MZU1_TANCI</name>
<feature type="compositionally biased region" description="Basic and acidic residues" evidence="2">
    <location>
        <begin position="240"/>
        <end position="255"/>
    </location>
</feature>
<gene>
    <name evidence="3" type="ORF">Tci_051459</name>
</gene>
<dbReference type="AlphaFoldDB" id="A0A6L2MZU1"/>
<feature type="region of interest" description="Disordered" evidence="2">
    <location>
        <begin position="225"/>
        <end position="255"/>
    </location>
</feature>
<organism evidence="3">
    <name type="scientific">Tanacetum cinerariifolium</name>
    <name type="common">Dalmatian daisy</name>
    <name type="synonym">Chrysanthemum cinerariifolium</name>
    <dbReference type="NCBI Taxonomy" id="118510"/>
    <lineage>
        <taxon>Eukaryota</taxon>
        <taxon>Viridiplantae</taxon>
        <taxon>Streptophyta</taxon>
        <taxon>Embryophyta</taxon>
        <taxon>Tracheophyta</taxon>
        <taxon>Spermatophyta</taxon>
        <taxon>Magnoliopsida</taxon>
        <taxon>eudicotyledons</taxon>
        <taxon>Gunneridae</taxon>
        <taxon>Pentapetalae</taxon>
        <taxon>asterids</taxon>
        <taxon>campanulids</taxon>
        <taxon>Asterales</taxon>
        <taxon>Asteraceae</taxon>
        <taxon>Asteroideae</taxon>
        <taxon>Anthemideae</taxon>
        <taxon>Anthemidinae</taxon>
        <taxon>Tanacetum</taxon>
    </lineage>
</organism>
<protein>
    <submittedName>
        <fullName evidence="3">Uncharacterized protein</fullName>
    </submittedName>
</protein>
<keyword evidence="1" id="KW-0175">Coiled coil</keyword>